<dbReference type="AlphaFoldDB" id="A0AAV5G6C6"/>
<sequence length="116" mass="13241">MEEVAVHNLRARVQVLFQMVDQTAIDFDRSQRSVQRAQMISKRPSPRPNLDDGTSGRFNAVNDRLLNSFIVQKILAVLVTATCINWQEIAPRIRRRNRACEKTPPGRTGRTAELIN</sequence>
<evidence type="ECO:0000313" key="2">
    <source>
        <dbReference type="EMBL" id="GJN41670.1"/>
    </source>
</evidence>
<evidence type="ECO:0000313" key="3">
    <source>
        <dbReference type="Proteomes" id="UP001054925"/>
    </source>
</evidence>
<comment type="caution">
    <text evidence="2">The sequence shown here is derived from an EMBL/GenBank/DDBJ whole genome shotgun (WGS) entry which is preliminary data.</text>
</comment>
<feature type="region of interest" description="Disordered" evidence="1">
    <location>
        <begin position="33"/>
        <end position="55"/>
    </location>
</feature>
<proteinExistence type="predicted"/>
<dbReference type="EMBL" id="BQKK01000001">
    <property type="protein sequence ID" value="GJN41670.1"/>
    <property type="molecule type" value="Genomic_DNA"/>
</dbReference>
<evidence type="ECO:0008006" key="4">
    <source>
        <dbReference type="Google" id="ProtNLM"/>
    </source>
</evidence>
<evidence type="ECO:0000256" key="1">
    <source>
        <dbReference type="SAM" id="MobiDB-lite"/>
    </source>
</evidence>
<reference evidence="2" key="1">
    <citation type="submission" date="2021-12" db="EMBL/GenBank/DDBJ databases">
        <title>Draft genome sequence of Corynebacterium ammoniagenes strain T-723.</title>
        <authorList>
            <person name="Matsuzawa M."/>
            <person name="Hiratani M."/>
            <person name="Abe I."/>
            <person name="Tsuji Y."/>
            <person name="Nakamura J."/>
        </authorList>
    </citation>
    <scope>NUCLEOTIDE SEQUENCE</scope>
    <source>
        <strain evidence="2">T-723</strain>
    </source>
</reference>
<gene>
    <name evidence="2" type="ORF">CAT723_01490</name>
</gene>
<name>A0AAV5G6C6_CORAM</name>
<organism evidence="2 3">
    <name type="scientific">Corynebacterium ammoniagenes</name>
    <name type="common">Brevibacterium ammoniagenes</name>
    <dbReference type="NCBI Taxonomy" id="1697"/>
    <lineage>
        <taxon>Bacteria</taxon>
        <taxon>Bacillati</taxon>
        <taxon>Actinomycetota</taxon>
        <taxon>Actinomycetes</taxon>
        <taxon>Mycobacteriales</taxon>
        <taxon>Corynebacteriaceae</taxon>
        <taxon>Corynebacterium</taxon>
    </lineage>
</organism>
<accession>A0AAV5G6C6</accession>
<dbReference type="Proteomes" id="UP001054925">
    <property type="component" value="Unassembled WGS sequence"/>
</dbReference>
<protein>
    <recommendedName>
        <fullName evidence="4">Transposase</fullName>
    </recommendedName>
</protein>